<reference evidence="4" key="2">
    <citation type="journal article" date="2023" name="Plants (Basel)">
        <title>Annotation of the Turnera subulata (Passifloraceae) Draft Genome Reveals the S-Locus Evolved after the Divergence of Turneroideae from Passifloroideae in a Stepwise Manner.</title>
        <authorList>
            <person name="Henning P.M."/>
            <person name="Roalson E.H."/>
            <person name="Mir W."/>
            <person name="McCubbin A.G."/>
            <person name="Shore J.S."/>
        </authorList>
    </citation>
    <scope>NUCLEOTIDE SEQUENCE</scope>
    <source>
        <strain evidence="4">F60SS</strain>
    </source>
</reference>
<comment type="similarity">
    <text evidence="1">Belongs to the PPR family. P subfamily.</text>
</comment>
<dbReference type="PANTHER" id="PTHR47941">
    <property type="entry name" value="PENTATRICOPEPTIDE REPEAT-CONTAINING PROTEIN 3, MITOCHONDRIAL"/>
    <property type="match status" value="1"/>
</dbReference>
<dbReference type="NCBIfam" id="TIGR00756">
    <property type="entry name" value="PPR"/>
    <property type="match status" value="5"/>
</dbReference>
<accession>A0A9Q0F877</accession>
<feature type="repeat" description="PPR" evidence="3">
    <location>
        <begin position="306"/>
        <end position="340"/>
    </location>
</feature>
<dbReference type="InterPro" id="IPR011990">
    <property type="entry name" value="TPR-like_helical_dom_sf"/>
</dbReference>
<feature type="repeat" description="PPR" evidence="3">
    <location>
        <begin position="341"/>
        <end position="375"/>
    </location>
</feature>
<organism evidence="4 5">
    <name type="scientific">Turnera subulata</name>
    <dbReference type="NCBI Taxonomy" id="218843"/>
    <lineage>
        <taxon>Eukaryota</taxon>
        <taxon>Viridiplantae</taxon>
        <taxon>Streptophyta</taxon>
        <taxon>Embryophyta</taxon>
        <taxon>Tracheophyta</taxon>
        <taxon>Spermatophyta</taxon>
        <taxon>Magnoliopsida</taxon>
        <taxon>eudicotyledons</taxon>
        <taxon>Gunneridae</taxon>
        <taxon>Pentapetalae</taxon>
        <taxon>rosids</taxon>
        <taxon>fabids</taxon>
        <taxon>Malpighiales</taxon>
        <taxon>Passifloraceae</taxon>
        <taxon>Turnera</taxon>
    </lineage>
</organism>
<evidence type="ECO:0000313" key="4">
    <source>
        <dbReference type="EMBL" id="KAJ4826698.1"/>
    </source>
</evidence>
<dbReference type="Pfam" id="PF13041">
    <property type="entry name" value="PPR_2"/>
    <property type="match status" value="2"/>
</dbReference>
<feature type="repeat" description="PPR" evidence="3">
    <location>
        <begin position="446"/>
        <end position="480"/>
    </location>
</feature>
<dbReference type="Proteomes" id="UP001141552">
    <property type="component" value="Unassembled WGS sequence"/>
</dbReference>
<proteinExistence type="inferred from homology"/>
<evidence type="ECO:0000256" key="1">
    <source>
        <dbReference type="ARBA" id="ARBA00007626"/>
    </source>
</evidence>
<dbReference type="InterPro" id="IPR002885">
    <property type="entry name" value="PPR_rpt"/>
</dbReference>
<keyword evidence="2" id="KW-0677">Repeat</keyword>
<dbReference type="PROSITE" id="PS51375">
    <property type="entry name" value="PPR"/>
    <property type="match status" value="9"/>
</dbReference>
<keyword evidence="5" id="KW-1185">Reference proteome</keyword>
<reference evidence="4" key="1">
    <citation type="submission" date="2022-02" db="EMBL/GenBank/DDBJ databases">
        <authorList>
            <person name="Henning P.M."/>
            <person name="McCubbin A.G."/>
            <person name="Shore J.S."/>
        </authorList>
    </citation>
    <scope>NUCLEOTIDE SEQUENCE</scope>
    <source>
        <strain evidence="4">F60SS</strain>
        <tissue evidence="4">Leaves</tissue>
    </source>
</reference>
<feature type="repeat" description="PPR" evidence="3">
    <location>
        <begin position="411"/>
        <end position="445"/>
    </location>
</feature>
<feature type="repeat" description="PPR" evidence="3">
    <location>
        <begin position="517"/>
        <end position="551"/>
    </location>
</feature>
<dbReference type="EMBL" id="JAKUCV010006604">
    <property type="protein sequence ID" value="KAJ4826698.1"/>
    <property type="molecule type" value="Genomic_DNA"/>
</dbReference>
<feature type="repeat" description="PPR" evidence="3">
    <location>
        <begin position="200"/>
        <end position="235"/>
    </location>
</feature>
<dbReference type="Gene3D" id="1.25.40.10">
    <property type="entry name" value="Tetratricopeptide repeat domain"/>
    <property type="match status" value="3"/>
</dbReference>
<evidence type="ECO:0008006" key="6">
    <source>
        <dbReference type="Google" id="ProtNLM"/>
    </source>
</evidence>
<evidence type="ECO:0000313" key="5">
    <source>
        <dbReference type="Proteomes" id="UP001141552"/>
    </source>
</evidence>
<gene>
    <name evidence="4" type="ORF">Tsubulata_023385</name>
</gene>
<feature type="repeat" description="PPR" evidence="3">
    <location>
        <begin position="482"/>
        <end position="516"/>
    </location>
</feature>
<dbReference type="Pfam" id="PF01535">
    <property type="entry name" value="PPR"/>
    <property type="match status" value="3"/>
</dbReference>
<protein>
    <recommendedName>
        <fullName evidence="6">Pentacotripeptide-repeat region of PRORP domain-containing protein</fullName>
    </recommendedName>
</protein>
<comment type="caution">
    <text evidence="4">The sequence shown here is derived from an EMBL/GenBank/DDBJ whole genome shotgun (WGS) entry which is preliminary data.</text>
</comment>
<name>A0A9Q0F877_9ROSI</name>
<dbReference type="OrthoDB" id="185373at2759"/>
<sequence>MVGFLRRIIPYSLFPQLKKKSISYPLPLPRFLRSTVTIPEHSNPIVRAICDSLREGKNNNWETLSRKFHSLELDNSLVDQVLLQLKEPANAKQALAFFHWAAKRKNLLHGVRSYCLMVHVLVRARLLIDARVLVESVLKRNAGEGSSKFEVVDALISSYEVAMSSPSVFDLLVQCYAKLRMFEVGFDVCCYIGEHGFPLSIISFNTLIHVVSKSDDKVSLVWKIYEHMLRRRVYPNEATVKNMISALCKEGKLQEVVDLLDRIHGKRCPPLVMVNTYLMFLVLEQGRIEVGLSFLKGMLQKNMIPDTVAYSLIVHAKVKIGDLDSAVQVYEEMLKRSFDANSFVHTSLIGGNCKLGRVEIAKQLLGEMQDMGLKPYSETFDCLIEGCVKAGKVEESLTYCEKMIGKGLLPSLSAFNQMVGSLCELEDVNQANVMLTRLLDKGFVPNEVTYSLFISAYEKKGQIQEVLKLYYEMEYHRLLPPGPMVFTSLIRVLCKYGRVGEAEKYLRIMKERSLDPTEDVYEALISSNVEKGNTSRANHHYNEMVSKGMKPRGCYTFGVDKESMKILDSVGADI</sequence>
<evidence type="ECO:0000256" key="2">
    <source>
        <dbReference type="ARBA" id="ARBA00022737"/>
    </source>
</evidence>
<feature type="repeat" description="PPR" evidence="3">
    <location>
        <begin position="376"/>
        <end position="410"/>
    </location>
</feature>
<feature type="repeat" description="PPR" evidence="3">
    <location>
        <begin position="236"/>
        <end position="270"/>
    </location>
</feature>
<evidence type="ECO:0000256" key="3">
    <source>
        <dbReference type="PROSITE-ProRule" id="PRU00708"/>
    </source>
</evidence>
<dbReference type="AlphaFoldDB" id="A0A9Q0F877"/>